<dbReference type="EMBL" id="JACEFO010001661">
    <property type="protein sequence ID" value="KAF8724655.1"/>
    <property type="molecule type" value="Genomic_DNA"/>
</dbReference>
<evidence type="ECO:0000259" key="3">
    <source>
        <dbReference type="Pfam" id="PF13947"/>
    </source>
</evidence>
<dbReference type="PANTHER" id="PTHR33138">
    <property type="entry name" value="OS01G0690200 PROTEIN"/>
    <property type="match status" value="1"/>
</dbReference>
<protein>
    <recommendedName>
        <fullName evidence="3">Wall-associated receptor kinase galacturonan-binding domain-containing protein</fullName>
    </recommendedName>
</protein>
<dbReference type="Pfam" id="PF13947">
    <property type="entry name" value="GUB_WAK_bind"/>
    <property type="match status" value="1"/>
</dbReference>
<dbReference type="GO" id="GO:0016020">
    <property type="term" value="C:membrane"/>
    <property type="evidence" value="ECO:0007669"/>
    <property type="project" value="UniProtKB-SubCell"/>
</dbReference>
<comment type="subcellular location">
    <subcellularLocation>
        <location evidence="1">Membrane</location>
        <topology evidence="1">Single-pass membrane protein</topology>
    </subcellularLocation>
</comment>
<dbReference type="GO" id="GO:0030247">
    <property type="term" value="F:polysaccharide binding"/>
    <property type="evidence" value="ECO:0007669"/>
    <property type="project" value="InterPro"/>
</dbReference>
<sequence>MLAVLFGHVGARHQSDSSSRYACSPFSCGELRNVSLPLRRQGDPDYCGVPSYELACSDTKATIQINNGTYYVTGINYTSSSFRVIDSSLNMHSRCPPLPRSDQFPYPYGLKRQKYSDSESVDLFVPSHEVAWASFLNCSEAVGNNSGTYRTVDCLRTSNSDVYVVTAREPFCVKDLEASCGYLALIPYGGVGGQMTPVNVSFEDIVRFMRDGFTVKFPSYDHVQTPWQLFIEDVRQIIRQIRYDQTKDRIVDVLMFDRYVLGYMFREYYGERFPYDAVATALYSVRWIFGT</sequence>
<name>A0A835KER6_9POAL</name>
<dbReference type="Proteomes" id="UP000636709">
    <property type="component" value="Unassembled WGS sequence"/>
</dbReference>
<evidence type="ECO:0000313" key="5">
    <source>
        <dbReference type="Proteomes" id="UP000636709"/>
    </source>
</evidence>
<dbReference type="OrthoDB" id="696169at2759"/>
<keyword evidence="2" id="KW-0732">Signal</keyword>
<evidence type="ECO:0000256" key="1">
    <source>
        <dbReference type="ARBA" id="ARBA00004167"/>
    </source>
</evidence>
<dbReference type="PANTHER" id="PTHR33138:SF1">
    <property type="entry name" value="OS01G0113900 PROTEIN"/>
    <property type="match status" value="1"/>
</dbReference>
<evidence type="ECO:0000313" key="4">
    <source>
        <dbReference type="EMBL" id="KAF8724655.1"/>
    </source>
</evidence>
<dbReference type="InterPro" id="IPR025287">
    <property type="entry name" value="WAK_GUB"/>
</dbReference>
<organism evidence="4 5">
    <name type="scientific">Digitaria exilis</name>
    <dbReference type="NCBI Taxonomy" id="1010633"/>
    <lineage>
        <taxon>Eukaryota</taxon>
        <taxon>Viridiplantae</taxon>
        <taxon>Streptophyta</taxon>
        <taxon>Embryophyta</taxon>
        <taxon>Tracheophyta</taxon>
        <taxon>Spermatophyta</taxon>
        <taxon>Magnoliopsida</taxon>
        <taxon>Liliopsida</taxon>
        <taxon>Poales</taxon>
        <taxon>Poaceae</taxon>
        <taxon>PACMAD clade</taxon>
        <taxon>Panicoideae</taxon>
        <taxon>Panicodae</taxon>
        <taxon>Paniceae</taxon>
        <taxon>Anthephorinae</taxon>
        <taxon>Digitaria</taxon>
    </lineage>
</organism>
<comment type="caution">
    <text evidence="4">The sequence shown here is derived from an EMBL/GenBank/DDBJ whole genome shotgun (WGS) entry which is preliminary data.</text>
</comment>
<reference evidence="4" key="1">
    <citation type="submission" date="2020-07" db="EMBL/GenBank/DDBJ databases">
        <title>Genome sequence and genetic diversity analysis of an under-domesticated orphan crop, white fonio (Digitaria exilis).</title>
        <authorList>
            <person name="Bennetzen J.L."/>
            <person name="Chen S."/>
            <person name="Ma X."/>
            <person name="Wang X."/>
            <person name="Yssel A.E.J."/>
            <person name="Chaluvadi S.R."/>
            <person name="Johnson M."/>
            <person name="Gangashetty P."/>
            <person name="Hamidou F."/>
            <person name="Sanogo M.D."/>
            <person name="Zwaenepoel A."/>
            <person name="Wallace J."/>
            <person name="Van De Peer Y."/>
            <person name="Van Deynze A."/>
        </authorList>
    </citation>
    <scope>NUCLEOTIDE SEQUENCE</scope>
    <source>
        <tissue evidence="4">Leaves</tissue>
    </source>
</reference>
<dbReference type="AlphaFoldDB" id="A0A835KER6"/>
<accession>A0A835KER6</accession>
<gene>
    <name evidence="4" type="ORF">HU200_020928</name>
</gene>
<proteinExistence type="predicted"/>
<keyword evidence="5" id="KW-1185">Reference proteome</keyword>
<evidence type="ECO:0000256" key="2">
    <source>
        <dbReference type="ARBA" id="ARBA00022729"/>
    </source>
</evidence>
<feature type="domain" description="Wall-associated receptor kinase galacturonan-binding" evidence="3">
    <location>
        <begin position="23"/>
        <end position="86"/>
    </location>
</feature>